<proteinExistence type="predicted"/>
<sequence>MKPLKAGDLRYRVVIQRKQSGRDPTGAPLPATWRDMGRAWCDIRFISSSSVIATAQDKTVSVYLLTLRKRSDVSIGDRVLSGGTAYHVLSIDNSMPDRMLLRTQTDVIDDQYSD</sequence>
<evidence type="ECO:0000313" key="1">
    <source>
        <dbReference type="EMBL" id="MBO1109601.1"/>
    </source>
</evidence>
<name>A0A8I2B4C3_PLESH</name>
<dbReference type="InterPro" id="IPR038666">
    <property type="entry name" value="SSP1_head-tail_sf"/>
</dbReference>
<accession>A0A8I2B4C3</accession>
<dbReference type="NCBIfam" id="TIGR01563">
    <property type="entry name" value="gp16_SPP1"/>
    <property type="match status" value="1"/>
</dbReference>
<dbReference type="RefSeq" id="WP_207542650.1">
    <property type="nucleotide sequence ID" value="NZ_JAFNAA010000022.1"/>
</dbReference>
<comment type="caution">
    <text evidence="1">The sequence shown here is derived from an EMBL/GenBank/DDBJ whole genome shotgun (WGS) entry which is preliminary data.</text>
</comment>
<gene>
    <name evidence="1" type="ORF">J2R62_15555</name>
</gene>
<organism evidence="1 2">
    <name type="scientific">Plesiomonas shigelloides</name>
    <name type="common">Aeromonas shigelloides</name>
    <dbReference type="NCBI Taxonomy" id="703"/>
    <lineage>
        <taxon>Bacteria</taxon>
        <taxon>Pseudomonadati</taxon>
        <taxon>Pseudomonadota</taxon>
        <taxon>Gammaproteobacteria</taxon>
        <taxon>Enterobacterales</taxon>
        <taxon>Enterobacteriaceae</taxon>
        <taxon>Plesiomonas</taxon>
    </lineage>
</organism>
<evidence type="ECO:0000313" key="2">
    <source>
        <dbReference type="Proteomes" id="UP000664658"/>
    </source>
</evidence>
<dbReference type="InterPro" id="IPR008767">
    <property type="entry name" value="Phage_SPP1_head-tail_adaptor"/>
</dbReference>
<protein>
    <submittedName>
        <fullName evidence="1">Phage head closure protein</fullName>
    </submittedName>
</protein>
<reference evidence="1" key="1">
    <citation type="submission" date="2021-03" db="EMBL/GenBank/DDBJ databases">
        <title>Plesiomonas shigelloides zfcc0051, isolated from zebrafish feces.</title>
        <authorList>
            <person name="Vanderhoek Z."/>
            <person name="Gaulke C."/>
        </authorList>
    </citation>
    <scope>NUCLEOTIDE SEQUENCE</scope>
    <source>
        <strain evidence="1">Zfcc0051</strain>
    </source>
</reference>
<dbReference type="Proteomes" id="UP000664658">
    <property type="component" value="Unassembled WGS sequence"/>
</dbReference>
<dbReference type="EMBL" id="JAFNAA010000022">
    <property type="protein sequence ID" value="MBO1109601.1"/>
    <property type="molecule type" value="Genomic_DNA"/>
</dbReference>
<dbReference type="Gene3D" id="2.40.10.270">
    <property type="entry name" value="Bacteriophage SPP1 head-tail adaptor protein"/>
    <property type="match status" value="1"/>
</dbReference>
<dbReference type="AlphaFoldDB" id="A0A8I2B4C3"/>
<dbReference type="Pfam" id="PF05521">
    <property type="entry name" value="Phage_HCP"/>
    <property type="match status" value="1"/>
</dbReference>